<dbReference type="PANTHER" id="PTHR36180">
    <property type="entry name" value="DNA-BINDING PROTEIN-RELATED-RELATED"/>
    <property type="match status" value="1"/>
</dbReference>
<dbReference type="PROSITE" id="PS51750">
    <property type="entry name" value="BRO_N"/>
    <property type="match status" value="1"/>
</dbReference>
<name>A0A644ZK67_9ZZZZ</name>
<dbReference type="SMART" id="SM01040">
    <property type="entry name" value="Bro-N"/>
    <property type="match status" value="1"/>
</dbReference>
<comment type="caution">
    <text evidence="2">The sequence shown here is derived from an EMBL/GenBank/DDBJ whole genome shotgun (WGS) entry which is preliminary data.</text>
</comment>
<dbReference type="EMBL" id="VSSQ01008189">
    <property type="protein sequence ID" value="MPM38154.1"/>
    <property type="molecule type" value="Genomic_DNA"/>
</dbReference>
<evidence type="ECO:0000313" key="2">
    <source>
        <dbReference type="EMBL" id="MPM38154.1"/>
    </source>
</evidence>
<reference evidence="2" key="1">
    <citation type="submission" date="2019-08" db="EMBL/GenBank/DDBJ databases">
        <authorList>
            <person name="Kucharzyk K."/>
            <person name="Murdoch R.W."/>
            <person name="Higgins S."/>
            <person name="Loffler F."/>
        </authorList>
    </citation>
    <scope>NUCLEOTIDE SEQUENCE</scope>
</reference>
<sequence>MTEIVKIYRDIPVRIIERDGELWFPFKDLCRVLRCENSSKKFKTFDADEIDTIRLKDSTGRKNRMRIVNESALWAMLINSRSPEAPRFKKWFVYKAIPEAVKEVRRANDKDIPARVQRLEEMSEVFVGLILTLGRIVGVNHE</sequence>
<dbReference type="PANTHER" id="PTHR36180:SF2">
    <property type="entry name" value="BRO FAMILY PROTEIN"/>
    <property type="match status" value="1"/>
</dbReference>
<dbReference type="AlphaFoldDB" id="A0A644ZK67"/>
<organism evidence="2">
    <name type="scientific">bioreactor metagenome</name>
    <dbReference type="NCBI Taxonomy" id="1076179"/>
    <lineage>
        <taxon>unclassified sequences</taxon>
        <taxon>metagenomes</taxon>
        <taxon>ecological metagenomes</taxon>
    </lineage>
</organism>
<accession>A0A644ZK67</accession>
<gene>
    <name evidence="2" type="ORF">SDC9_84781</name>
</gene>
<dbReference type="Pfam" id="PF02498">
    <property type="entry name" value="Bro-N"/>
    <property type="match status" value="1"/>
</dbReference>
<protein>
    <recommendedName>
        <fullName evidence="1">Bro-N domain-containing protein</fullName>
    </recommendedName>
</protein>
<feature type="domain" description="Bro-N" evidence="1">
    <location>
        <begin position="1"/>
        <end position="104"/>
    </location>
</feature>
<evidence type="ECO:0000259" key="1">
    <source>
        <dbReference type="PROSITE" id="PS51750"/>
    </source>
</evidence>
<proteinExistence type="predicted"/>
<dbReference type="InterPro" id="IPR003497">
    <property type="entry name" value="BRO_N_domain"/>
</dbReference>